<proteinExistence type="predicted"/>
<name>A0ABR9HL45_9ACTN</name>
<evidence type="ECO:0000259" key="3">
    <source>
        <dbReference type="Pfam" id="PF02225"/>
    </source>
</evidence>
<evidence type="ECO:0000256" key="1">
    <source>
        <dbReference type="SAM" id="MobiDB-lite"/>
    </source>
</evidence>
<dbReference type="PANTHER" id="PTHR12147:SF26">
    <property type="entry name" value="PEPTIDASE M28 DOMAIN-CONTAINING PROTEIN"/>
    <property type="match status" value="1"/>
</dbReference>
<sequence length="507" mass="53334">MHPSNPGHSLDRAGSSLSPRRRTATAAGIAALLMAAGTLASSPAHADEVALPDLVTADAIESHLVNLNTIAEYNGGNRATGTPGYDVAAMYIEDQLERAGYEPYRHDYEYESWGENTPAVLEQTAPKQHPYELDEDYVTMSYSGAGDVTAPVVAVNPDSSESGCSADDFADFPEGAIAITVRGACAFAQKVQNAADAGASAALVVNNEDEVFLGTVSELSDIPAVGVSGLVGADLLSIPDLELRVAVDSDVEQESSYSILAETPGGRDDNVVVVGGHLDSVEDGPGINDNGSGSAFLLETAIQLAQQESPNNKVRFAFWGTEEDGLVGSTEYVTDLTEDELDDIALYLNFDMIGSHNYGRFVLDGRMELPESGGAPSGSGAIAKVFEDYFEGQGQVSEPGVLSGRSDYLAFMQAGVASGGLFSGADGVKTEEQTEWYGGTAGETFDPYYHTADDTLEHINWDSVAELSAAGAHGVEFFADSTLPVNGVLTMSAVEVDLPRKGDAWVR</sequence>
<dbReference type="RefSeq" id="WP_229826369.1">
    <property type="nucleotide sequence ID" value="NZ_BMXJ01000007.1"/>
</dbReference>
<dbReference type="Gene3D" id="3.50.30.30">
    <property type="match status" value="1"/>
</dbReference>
<comment type="caution">
    <text evidence="5">The sequence shown here is derived from an EMBL/GenBank/DDBJ whole genome shotgun (WGS) entry which is preliminary data.</text>
</comment>
<feature type="domain" description="PA" evidence="3">
    <location>
        <begin position="148"/>
        <end position="235"/>
    </location>
</feature>
<keyword evidence="6" id="KW-1185">Reference proteome</keyword>
<dbReference type="Pfam" id="PF04389">
    <property type="entry name" value="Peptidase_M28"/>
    <property type="match status" value="1"/>
</dbReference>
<gene>
    <name evidence="5" type="ORF">H4W79_003956</name>
</gene>
<keyword evidence="2" id="KW-0732">Signal</keyword>
<evidence type="ECO:0000256" key="2">
    <source>
        <dbReference type="SAM" id="SignalP"/>
    </source>
</evidence>
<dbReference type="InterPro" id="IPR003137">
    <property type="entry name" value="PA_domain"/>
</dbReference>
<evidence type="ECO:0000313" key="5">
    <source>
        <dbReference type="EMBL" id="MBE1459742.1"/>
    </source>
</evidence>
<dbReference type="Pfam" id="PF02225">
    <property type="entry name" value="PA"/>
    <property type="match status" value="1"/>
</dbReference>
<dbReference type="SUPFAM" id="SSF52025">
    <property type="entry name" value="PA domain"/>
    <property type="match status" value="1"/>
</dbReference>
<dbReference type="InterPro" id="IPR045175">
    <property type="entry name" value="M28_fam"/>
</dbReference>
<feature type="chain" id="PRO_5047445983" evidence="2">
    <location>
        <begin position="47"/>
        <end position="507"/>
    </location>
</feature>
<dbReference type="InterPro" id="IPR046450">
    <property type="entry name" value="PA_dom_sf"/>
</dbReference>
<organism evidence="5 6">
    <name type="scientific">Nocardiopsis terrae</name>
    <dbReference type="NCBI Taxonomy" id="372655"/>
    <lineage>
        <taxon>Bacteria</taxon>
        <taxon>Bacillati</taxon>
        <taxon>Actinomycetota</taxon>
        <taxon>Actinomycetes</taxon>
        <taxon>Streptosporangiales</taxon>
        <taxon>Nocardiopsidaceae</taxon>
        <taxon>Nocardiopsis</taxon>
    </lineage>
</organism>
<protein>
    <submittedName>
        <fullName evidence="5">Zn-dependent M28 family amino/carboxypeptidase</fullName>
    </submittedName>
</protein>
<evidence type="ECO:0000313" key="6">
    <source>
        <dbReference type="Proteomes" id="UP000598217"/>
    </source>
</evidence>
<reference evidence="5 6" key="1">
    <citation type="submission" date="2020-10" db="EMBL/GenBank/DDBJ databases">
        <title>Sequencing the genomes of 1000 actinobacteria strains.</title>
        <authorList>
            <person name="Klenk H.-P."/>
        </authorList>
    </citation>
    <scope>NUCLEOTIDE SEQUENCE [LARGE SCALE GENOMIC DNA]</scope>
    <source>
        <strain evidence="5 6">DSM 45157</strain>
    </source>
</reference>
<dbReference type="PANTHER" id="PTHR12147">
    <property type="entry name" value="METALLOPEPTIDASE M28 FAMILY MEMBER"/>
    <property type="match status" value="1"/>
</dbReference>
<dbReference type="SUPFAM" id="SSF53187">
    <property type="entry name" value="Zn-dependent exopeptidases"/>
    <property type="match status" value="1"/>
</dbReference>
<dbReference type="Proteomes" id="UP000598217">
    <property type="component" value="Unassembled WGS sequence"/>
</dbReference>
<dbReference type="EMBL" id="JADBDY010000001">
    <property type="protein sequence ID" value="MBE1459742.1"/>
    <property type="molecule type" value="Genomic_DNA"/>
</dbReference>
<feature type="signal peptide" evidence="2">
    <location>
        <begin position="1"/>
        <end position="46"/>
    </location>
</feature>
<feature type="domain" description="Peptidase M28" evidence="4">
    <location>
        <begin position="259"/>
        <end position="468"/>
    </location>
</feature>
<dbReference type="InterPro" id="IPR007484">
    <property type="entry name" value="Peptidase_M28"/>
</dbReference>
<evidence type="ECO:0000259" key="4">
    <source>
        <dbReference type="Pfam" id="PF04389"/>
    </source>
</evidence>
<accession>A0ABR9HL45</accession>
<dbReference type="Gene3D" id="3.40.630.10">
    <property type="entry name" value="Zn peptidases"/>
    <property type="match status" value="1"/>
</dbReference>
<feature type="region of interest" description="Disordered" evidence="1">
    <location>
        <begin position="1"/>
        <end position="21"/>
    </location>
</feature>